<evidence type="ECO:0000259" key="1">
    <source>
        <dbReference type="Pfam" id="PF06114"/>
    </source>
</evidence>
<feature type="domain" description="IrrE N-terminal-like" evidence="1">
    <location>
        <begin position="202"/>
        <end position="284"/>
    </location>
</feature>
<dbReference type="RefSeq" id="WP_188576216.1">
    <property type="nucleotide sequence ID" value="NZ_BMDZ01000011.1"/>
</dbReference>
<sequence length="409" mass="44988">MPAVAPEILVWARETAGFTVDEAARRLPIGDARGSTARERLSAMEAGKAEISRAMLVKMATLYHRPLLTFYLAAPPRTGDRGEDFRTLPDRHTDAEPLIDALIRDVRARQSMVRSLLDDEDAQPLPFVGGMSVAAGPDAVVADIQHRIGFDADSFRAEPKVEAAFNALRAKVEAVGVFVLLIGSLGSHHTAIDADAFRGLALADPVAPFIVINDQDAKSAWSFTLLHELAHLWIGAGGVSGPHADGRVEQFCNDVASRFLLPAPDLATVAIDRQMNLADIASRVESFADERRISRSLVIYRLFRDNRLSEADWRALSDRFRAEWRQRRATQRDENRQANGGPNYYTVRQHRIGTALLRLVERTLGEGSLTPTKAGKVLGVKPRNVVPLLRYVATPTTTRSTSSRSSGHF</sequence>
<protein>
    <submittedName>
        <fullName evidence="2">DNA-binding protein</fullName>
    </submittedName>
</protein>
<name>A0ABQ1IDM0_9PROT</name>
<dbReference type="InterPro" id="IPR001387">
    <property type="entry name" value="Cro/C1-type_HTH"/>
</dbReference>
<keyword evidence="2" id="KW-0238">DNA-binding</keyword>
<keyword evidence="3" id="KW-1185">Reference proteome</keyword>
<reference evidence="3" key="1">
    <citation type="journal article" date="2019" name="Int. J. Syst. Evol. Microbiol.">
        <title>The Global Catalogue of Microorganisms (GCM) 10K type strain sequencing project: providing services to taxonomists for standard genome sequencing and annotation.</title>
        <authorList>
            <consortium name="The Broad Institute Genomics Platform"/>
            <consortium name="The Broad Institute Genome Sequencing Center for Infectious Disease"/>
            <person name="Wu L."/>
            <person name="Ma J."/>
        </authorList>
    </citation>
    <scope>NUCLEOTIDE SEQUENCE [LARGE SCALE GENOMIC DNA]</scope>
    <source>
        <strain evidence="3">CGMCC 1.10188</strain>
    </source>
</reference>
<dbReference type="Proteomes" id="UP000603352">
    <property type="component" value="Unassembled WGS sequence"/>
</dbReference>
<dbReference type="CDD" id="cd00093">
    <property type="entry name" value="HTH_XRE"/>
    <property type="match status" value="1"/>
</dbReference>
<dbReference type="GO" id="GO:0003677">
    <property type="term" value="F:DNA binding"/>
    <property type="evidence" value="ECO:0007669"/>
    <property type="project" value="UniProtKB-KW"/>
</dbReference>
<dbReference type="InterPro" id="IPR052345">
    <property type="entry name" value="Rad_response_metalloprotease"/>
</dbReference>
<gene>
    <name evidence="2" type="ORF">GCM10011505_14360</name>
</gene>
<dbReference type="EMBL" id="BMDZ01000011">
    <property type="protein sequence ID" value="GGB34048.1"/>
    <property type="molecule type" value="Genomic_DNA"/>
</dbReference>
<dbReference type="InterPro" id="IPR010359">
    <property type="entry name" value="IrrE_HExxH"/>
</dbReference>
<accession>A0ABQ1IDM0</accession>
<organism evidence="2 3">
    <name type="scientific">Tistrella bauzanensis</name>
    <dbReference type="NCBI Taxonomy" id="657419"/>
    <lineage>
        <taxon>Bacteria</taxon>
        <taxon>Pseudomonadati</taxon>
        <taxon>Pseudomonadota</taxon>
        <taxon>Alphaproteobacteria</taxon>
        <taxon>Geminicoccales</taxon>
        <taxon>Geminicoccaceae</taxon>
        <taxon>Tistrella</taxon>
    </lineage>
</organism>
<dbReference type="Pfam" id="PF06114">
    <property type="entry name" value="Peptidase_M78"/>
    <property type="match status" value="1"/>
</dbReference>
<proteinExistence type="predicted"/>
<comment type="caution">
    <text evidence="2">The sequence shown here is derived from an EMBL/GenBank/DDBJ whole genome shotgun (WGS) entry which is preliminary data.</text>
</comment>
<dbReference type="PANTHER" id="PTHR43236:SF2">
    <property type="entry name" value="BLL0069 PROTEIN"/>
    <property type="match status" value="1"/>
</dbReference>
<evidence type="ECO:0000313" key="2">
    <source>
        <dbReference type="EMBL" id="GGB34048.1"/>
    </source>
</evidence>
<dbReference type="Gene3D" id="1.10.10.2910">
    <property type="match status" value="1"/>
</dbReference>
<evidence type="ECO:0000313" key="3">
    <source>
        <dbReference type="Proteomes" id="UP000603352"/>
    </source>
</evidence>
<dbReference type="PANTHER" id="PTHR43236">
    <property type="entry name" value="ANTITOXIN HIGA1"/>
    <property type="match status" value="1"/>
</dbReference>